<evidence type="ECO:0000256" key="1">
    <source>
        <dbReference type="SAM" id="SignalP"/>
    </source>
</evidence>
<comment type="caution">
    <text evidence="2">The sequence shown here is derived from an EMBL/GenBank/DDBJ whole genome shotgun (WGS) entry which is preliminary data.</text>
</comment>
<reference evidence="2 3" key="1">
    <citation type="submission" date="2019-04" db="EMBL/GenBank/DDBJ databases">
        <title>Geobacter oryzae sp. nov., ferric-reducing bacteria isolated from paddy soil.</title>
        <authorList>
            <person name="Xu Z."/>
            <person name="Masuda Y."/>
            <person name="Itoh H."/>
            <person name="Senoo K."/>
        </authorList>
    </citation>
    <scope>NUCLEOTIDE SEQUENCE [LARGE SCALE GENOMIC DNA]</scope>
    <source>
        <strain evidence="2 3">Red111</strain>
    </source>
</reference>
<evidence type="ECO:0000313" key="3">
    <source>
        <dbReference type="Proteomes" id="UP000306416"/>
    </source>
</evidence>
<accession>A0A4S1CA72</accession>
<protein>
    <submittedName>
        <fullName evidence="2">Uncharacterized protein</fullName>
    </submittedName>
</protein>
<dbReference type="SUPFAM" id="SSF48695">
    <property type="entry name" value="Multiheme cytochromes"/>
    <property type="match status" value="2"/>
</dbReference>
<feature type="signal peptide" evidence="1">
    <location>
        <begin position="1"/>
        <end position="21"/>
    </location>
</feature>
<dbReference type="EMBL" id="SRSC01000005">
    <property type="protein sequence ID" value="TGU70197.1"/>
    <property type="molecule type" value="Genomic_DNA"/>
</dbReference>
<dbReference type="RefSeq" id="WP_135872522.1">
    <property type="nucleotide sequence ID" value="NZ_SRSC01000005.1"/>
</dbReference>
<dbReference type="InterPro" id="IPR036280">
    <property type="entry name" value="Multihaem_cyt_sf"/>
</dbReference>
<dbReference type="Proteomes" id="UP000306416">
    <property type="component" value="Unassembled WGS sequence"/>
</dbReference>
<dbReference type="InterPro" id="IPR018247">
    <property type="entry name" value="EF_Hand_1_Ca_BS"/>
</dbReference>
<organism evidence="2 3">
    <name type="scientific">Geomonas terrae</name>
    <dbReference type="NCBI Taxonomy" id="2562681"/>
    <lineage>
        <taxon>Bacteria</taxon>
        <taxon>Pseudomonadati</taxon>
        <taxon>Thermodesulfobacteriota</taxon>
        <taxon>Desulfuromonadia</taxon>
        <taxon>Geobacterales</taxon>
        <taxon>Geobacteraceae</taxon>
        <taxon>Geomonas</taxon>
    </lineage>
</organism>
<gene>
    <name evidence="2" type="ORF">E4633_18535</name>
</gene>
<dbReference type="AlphaFoldDB" id="A0A4S1CA72"/>
<name>A0A4S1CA72_9BACT</name>
<proteinExistence type="predicted"/>
<dbReference type="Gene3D" id="1.10.1130.10">
    <property type="entry name" value="Flavocytochrome C3, Chain A"/>
    <property type="match status" value="1"/>
</dbReference>
<dbReference type="PROSITE" id="PS00018">
    <property type="entry name" value="EF_HAND_1"/>
    <property type="match status" value="1"/>
</dbReference>
<evidence type="ECO:0000313" key="2">
    <source>
        <dbReference type="EMBL" id="TGU70197.1"/>
    </source>
</evidence>
<sequence>MLRKVGIVSTLLLALPAFAHAWTVTAKIGSGQGSVVSGTKTISLPVAAPATGSIGYYKQDNVTGQTSQDFIVDPAAGYSISSVIVNGVDVTGTVAQDANGTYTVAAGSPIRNSQSLVVYFKQNLLTVTATQPAAGGRIVLQRCNASGVVFGSSSMYSLANLKAGAYVKVVALPNADYKAATVAGVAVTAAPGDVVSQVVQVNAAGALTATFTQVPVVKPNFSISTNIASPGDSVTVTPSAVSNMTGVTYTLTSDAPDETVTGTGPFTVKFPTSGTFGFTLTATVGGQSFPITKAGLITVQPHNACTTCHSNRNAVITTAWQTGAHGNASGHTTGTCQRCHATEGAIAGFAIGYTGGYADVLNAADAKAAYTVWSTVNSSNNGISCTVCHAQDPHNGGNNLRAVNTWANGAATTWDPNGNGKLDQYDVCTGCHSLTNNAGALVGNYHDGSSPSVERTISDSHFDDPTTAVVEGYNLRKAGATPCADCHNLHKADVEIQEEWAESGHAGKILAAKEAALVTNAALYYSAPAGTDVSTVLRPGSTRTYLEDYKRTNTNAANGTLSANALLKTIGPDTAEAFVHYNWTQTSGSGNRATCEKCHTATGAANYMNSPATYNPVNNDFSHISGWTSTAGANGKELLYCWGCHSDSATGALRNPGAVVADYKFQGAPAVYPNVGPSNTCLTCHVGQASGNSITDLTAAANTFTNVSFVNSHYMAAGSLMYVKGGYTNFVPANTQVAGTTGTGIVSYGQTLTSDADMTVDITGVATAGKLTSTHRKLGTPAINGDSHNKALFVPGFLDSDGPCVTCHYAKGDVTKGDNGVADHTLEFGAKTLNGVCVNCHGAEAADVAGLQNFIEEEGAAPFEATLSLALDLLQKKYNITYNQASYPYFFDASAANGAVKNWTRSNVSGFTALSAANAEKLMGACFNINLLKRDPAAFAHARTYARRLLYDTIDFLDDNTINQSVGTTALASGLTDSTGALLFVKDTAAYNSTGTAITTPYGTTTGGMLYILGWSRTTGAWAAYERP</sequence>
<feature type="chain" id="PRO_5020814572" evidence="1">
    <location>
        <begin position="22"/>
        <end position="1028"/>
    </location>
</feature>
<keyword evidence="3" id="KW-1185">Reference proteome</keyword>
<keyword evidence="1" id="KW-0732">Signal</keyword>